<feature type="compositionally biased region" description="Polar residues" evidence="11">
    <location>
        <begin position="58"/>
        <end position="75"/>
    </location>
</feature>
<feature type="transmembrane region" description="Helical" evidence="12">
    <location>
        <begin position="122"/>
        <end position="141"/>
    </location>
</feature>
<dbReference type="GeneID" id="18171208"/>
<feature type="transmembrane region" description="Helical" evidence="12">
    <location>
        <begin position="262"/>
        <end position="281"/>
    </location>
</feature>
<keyword evidence="5 12" id="KW-0812">Transmembrane</keyword>
<dbReference type="Proteomes" id="UP000001610">
    <property type="component" value="Unassembled WGS sequence"/>
</dbReference>
<evidence type="ECO:0000256" key="12">
    <source>
        <dbReference type="SAM" id="Phobius"/>
    </source>
</evidence>
<feature type="transmembrane region" description="Helical" evidence="12">
    <location>
        <begin position="153"/>
        <end position="174"/>
    </location>
</feature>
<name>G3JTR5_CORMM</name>
<evidence type="ECO:0000256" key="3">
    <source>
        <dbReference type="ARBA" id="ARBA00022448"/>
    </source>
</evidence>
<evidence type="ECO:0000313" key="15">
    <source>
        <dbReference type="Proteomes" id="UP000001610"/>
    </source>
</evidence>
<keyword evidence="7" id="KW-0249">Electron transport</keyword>
<dbReference type="GO" id="GO:0046872">
    <property type="term" value="F:metal ion binding"/>
    <property type="evidence" value="ECO:0007669"/>
    <property type="project" value="UniProtKB-KW"/>
</dbReference>
<organism evidence="14 15">
    <name type="scientific">Cordyceps militaris (strain CM01)</name>
    <name type="common">Caterpillar fungus</name>
    <dbReference type="NCBI Taxonomy" id="983644"/>
    <lineage>
        <taxon>Eukaryota</taxon>
        <taxon>Fungi</taxon>
        <taxon>Dikarya</taxon>
        <taxon>Ascomycota</taxon>
        <taxon>Pezizomycotina</taxon>
        <taxon>Sordariomycetes</taxon>
        <taxon>Hypocreomycetidae</taxon>
        <taxon>Hypocreales</taxon>
        <taxon>Cordycipitaceae</taxon>
        <taxon>Cordyceps</taxon>
    </lineage>
</organism>
<sequence>MAHLVEDAAPIGSLLVPDLKLSPAKEAERAAYAPVILFYAKLPTAAATALPNSRAPRQRNSAAQVRRGSNQDGPRQQDTAFFMAQLWDGTGFIAQTAVVTFSLSLAGRLLARPLSLFSWHPLSQLLGLVTLLQSILVLQPTHDAGQKRVGQAVHAWLNLASFAAFSAGFAAIYLNKERGAAPHFASLHGALGAALTMLLWAQYAVGFTMWATPALYGGEARARALWKLHRAGGYANLLLILATFGTAADTGFVRNVLNVERWVFYVPMALIAVGVLPRVHLYKMGFGKRKA</sequence>
<dbReference type="Pfam" id="PF03188">
    <property type="entry name" value="Cytochrom_B561"/>
    <property type="match status" value="1"/>
</dbReference>
<accession>G3JTR5</accession>
<gene>
    <name evidence="14" type="ORF">CCM_09205</name>
</gene>
<dbReference type="CDD" id="cd08761">
    <property type="entry name" value="Cyt_b561_CYB561D2_like"/>
    <property type="match status" value="1"/>
</dbReference>
<evidence type="ECO:0000256" key="1">
    <source>
        <dbReference type="ARBA" id="ARBA00001970"/>
    </source>
</evidence>
<evidence type="ECO:0000259" key="13">
    <source>
        <dbReference type="PROSITE" id="PS50939"/>
    </source>
</evidence>
<dbReference type="GO" id="GO:0140575">
    <property type="term" value="F:transmembrane monodehydroascorbate reductase activity"/>
    <property type="evidence" value="ECO:0007669"/>
    <property type="project" value="InterPro"/>
</dbReference>
<dbReference type="eggNOG" id="ENOG502S87A">
    <property type="taxonomic scope" value="Eukaryota"/>
</dbReference>
<keyword evidence="10 12" id="KW-0472">Membrane</keyword>
<dbReference type="InterPro" id="IPR045150">
    <property type="entry name" value="CYB561D1/2"/>
</dbReference>
<dbReference type="OrthoDB" id="432881at2759"/>
<dbReference type="RefSeq" id="XP_006674402.1">
    <property type="nucleotide sequence ID" value="XM_006674339.1"/>
</dbReference>
<feature type="region of interest" description="Disordered" evidence="11">
    <location>
        <begin position="50"/>
        <end position="75"/>
    </location>
</feature>
<dbReference type="KEGG" id="cmt:CCM_09205"/>
<keyword evidence="6" id="KW-0479">Metal-binding</keyword>
<evidence type="ECO:0000256" key="5">
    <source>
        <dbReference type="ARBA" id="ARBA00022692"/>
    </source>
</evidence>
<comment type="subcellular location">
    <subcellularLocation>
        <location evidence="2">Membrane</location>
        <topology evidence="2">Multi-pass membrane protein</topology>
    </subcellularLocation>
</comment>
<keyword evidence="9" id="KW-0408">Iron</keyword>
<dbReference type="OMA" id="WASIFLH"/>
<dbReference type="GO" id="GO:0016020">
    <property type="term" value="C:membrane"/>
    <property type="evidence" value="ECO:0007669"/>
    <property type="project" value="UniProtKB-SubCell"/>
</dbReference>
<evidence type="ECO:0000256" key="11">
    <source>
        <dbReference type="SAM" id="MobiDB-lite"/>
    </source>
</evidence>
<evidence type="ECO:0000313" key="14">
    <source>
        <dbReference type="EMBL" id="EGX88069.1"/>
    </source>
</evidence>
<comment type="cofactor">
    <cofactor evidence="1">
        <name>heme b</name>
        <dbReference type="ChEBI" id="CHEBI:60344"/>
    </cofactor>
</comment>
<keyword evidence="8 12" id="KW-1133">Transmembrane helix</keyword>
<dbReference type="PANTHER" id="PTHR15422">
    <property type="entry name" value="OS05G0565100 PROTEIN"/>
    <property type="match status" value="1"/>
</dbReference>
<dbReference type="Gene3D" id="1.20.120.1770">
    <property type="match status" value="1"/>
</dbReference>
<dbReference type="AlphaFoldDB" id="G3JTR5"/>
<dbReference type="InterPro" id="IPR006593">
    <property type="entry name" value="Cyt_b561/ferric_Rdtase_TM"/>
</dbReference>
<keyword evidence="4" id="KW-0349">Heme</keyword>
<evidence type="ECO:0000256" key="7">
    <source>
        <dbReference type="ARBA" id="ARBA00022982"/>
    </source>
</evidence>
<feature type="domain" description="Cytochrome b561" evidence="13">
    <location>
        <begin position="86"/>
        <end position="285"/>
    </location>
</feature>
<dbReference type="InParanoid" id="G3JTR5"/>
<dbReference type="SMART" id="SM00665">
    <property type="entry name" value="B561"/>
    <property type="match status" value="1"/>
</dbReference>
<dbReference type="HOGENOM" id="CLU_090067_1_0_1"/>
<keyword evidence="15" id="KW-1185">Reference proteome</keyword>
<feature type="transmembrane region" description="Helical" evidence="12">
    <location>
        <begin position="194"/>
        <end position="216"/>
    </location>
</feature>
<evidence type="ECO:0000256" key="10">
    <source>
        <dbReference type="ARBA" id="ARBA00023136"/>
    </source>
</evidence>
<evidence type="ECO:0000256" key="4">
    <source>
        <dbReference type="ARBA" id="ARBA00022617"/>
    </source>
</evidence>
<reference evidence="14 15" key="1">
    <citation type="journal article" date="2011" name="Genome Biol.">
        <title>Genome sequence of the insect pathogenic fungus Cordyceps militaris, a valued traditional Chinese medicine.</title>
        <authorList>
            <person name="Zheng P."/>
            <person name="Xia Y."/>
            <person name="Xiao G."/>
            <person name="Xiong C."/>
            <person name="Hu X."/>
            <person name="Zhang S."/>
            <person name="Zheng H."/>
            <person name="Huang Y."/>
            <person name="Zhou Y."/>
            <person name="Wang S."/>
            <person name="Zhao G.P."/>
            <person name="Liu X."/>
            <person name="St Leger R.J."/>
            <person name="Wang C."/>
        </authorList>
    </citation>
    <scope>NUCLEOTIDE SEQUENCE [LARGE SCALE GENOMIC DNA]</scope>
    <source>
        <strain evidence="14 15">CM01</strain>
    </source>
</reference>
<dbReference type="EMBL" id="JH126406">
    <property type="protein sequence ID" value="EGX88069.1"/>
    <property type="molecule type" value="Genomic_DNA"/>
</dbReference>
<proteinExistence type="predicted"/>
<feature type="transmembrane region" description="Helical" evidence="12">
    <location>
        <begin position="237"/>
        <end position="256"/>
    </location>
</feature>
<evidence type="ECO:0000256" key="8">
    <source>
        <dbReference type="ARBA" id="ARBA00022989"/>
    </source>
</evidence>
<dbReference type="PROSITE" id="PS50939">
    <property type="entry name" value="CYTOCHROME_B561"/>
    <property type="match status" value="1"/>
</dbReference>
<evidence type="ECO:0000256" key="9">
    <source>
        <dbReference type="ARBA" id="ARBA00023004"/>
    </source>
</evidence>
<protein>
    <submittedName>
        <fullName evidence="14">Cytochrome b561, putative</fullName>
    </submittedName>
</protein>
<evidence type="ECO:0000256" key="6">
    <source>
        <dbReference type="ARBA" id="ARBA00022723"/>
    </source>
</evidence>
<evidence type="ECO:0000256" key="2">
    <source>
        <dbReference type="ARBA" id="ARBA00004141"/>
    </source>
</evidence>
<keyword evidence="3" id="KW-0813">Transport</keyword>
<dbReference type="PANTHER" id="PTHR15422:SF45">
    <property type="entry name" value="CYTOCHROME B561 DOMAIN-CONTAINING PROTEIN"/>
    <property type="match status" value="1"/>
</dbReference>
<dbReference type="VEuPathDB" id="FungiDB:CCM_09205"/>